<protein>
    <submittedName>
        <fullName evidence="1">Uncharacterized protein</fullName>
    </submittedName>
</protein>
<proteinExistence type="predicted"/>
<reference evidence="1" key="1">
    <citation type="submission" date="2021-05" db="EMBL/GenBank/DDBJ databases">
        <authorList>
            <person name="Pan Q."/>
            <person name="Jouanno E."/>
            <person name="Zahm M."/>
            <person name="Klopp C."/>
            <person name="Cabau C."/>
            <person name="Louis A."/>
            <person name="Berthelot C."/>
            <person name="Parey E."/>
            <person name="Roest Crollius H."/>
            <person name="Montfort J."/>
            <person name="Robinson-Rechavi M."/>
            <person name="Bouchez O."/>
            <person name="Lampietro C."/>
            <person name="Lopez Roques C."/>
            <person name="Donnadieu C."/>
            <person name="Postlethwait J."/>
            <person name="Bobe J."/>
            <person name="Dillon D."/>
            <person name="Chandos A."/>
            <person name="von Hippel F."/>
            <person name="Guiguen Y."/>
        </authorList>
    </citation>
    <scope>NUCLEOTIDE SEQUENCE</scope>
    <source>
        <strain evidence="1">YG-Jan2019</strain>
    </source>
</reference>
<dbReference type="Proteomes" id="UP001157502">
    <property type="component" value="Chromosome 14"/>
</dbReference>
<organism evidence="1 2">
    <name type="scientific">Dallia pectoralis</name>
    <name type="common">Alaska blackfish</name>
    <dbReference type="NCBI Taxonomy" id="75939"/>
    <lineage>
        <taxon>Eukaryota</taxon>
        <taxon>Metazoa</taxon>
        <taxon>Chordata</taxon>
        <taxon>Craniata</taxon>
        <taxon>Vertebrata</taxon>
        <taxon>Euteleostomi</taxon>
        <taxon>Actinopterygii</taxon>
        <taxon>Neopterygii</taxon>
        <taxon>Teleostei</taxon>
        <taxon>Protacanthopterygii</taxon>
        <taxon>Esociformes</taxon>
        <taxon>Umbridae</taxon>
        <taxon>Dallia</taxon>
    </lineage>
</organism>
<accession>A0ACC2GEE9</accession>
<dbReference type="EMBL" id="CM055741">
    <property type="protein sequence ID" value="KAJ8002029.1"/>
    <property type="molecule type" value="Genomic_DNA"/>
</dbReference>
<gene>
    <name evidence="1" type="ORF">DPEC_G00175560</name>
</gene>
<evidence type="ECO:0000313" key="1">
    <source>
        <dbReference type="EMBL" id="KAJ8002029.1"/>
    </source>
</evidence>
<name>A0ACC2GEE9_DALPE</name>
<keyword evidence="2" id="KW-1185">Reference proteome</keyword>
<sequence length="1051" mass="116798">MRKGLCGKDAFPLPRIEESLDSLSGARWFSTLDLASGYNQVKVADQDQHKTAFCTPFGLYEFSRMAFGLCNAPGTFQRLMERILAHGVSTDPGKIQAVKEWKSPQSLAELKSFLGFASFYRRFVKNFACIAPPLHALSALGSPGPKKAVLPARVFCQLWDSACEDAFQGLKLRLTSAPVLGYADFTKPFVLEIDASHQGLGAVLSQELDGQRRPVAYASRGLRASERNMDNYSAMKLELLGLKWAVTDKFREYLLERRFTVLTDNNPLSHLKTAKLGAVEQRWVSELARFVLSYSVAVGKIMKNLLYFTGTPRSEHMGKVLLFKKVDDNWNLIAKIPGEQIGSYFGAELCSVDIDSDGNTDFLLVGAPLFHQPQREGKIYVYRLTDKLDLMPEMNVSVPSSGRFGSSISSLSDLNGDGLNDVAVGAPLEDNHSGAVYIYLGERLMGIRPKFSQRISASMMKSQKMPSNLQFFGQTIDGKIDLGEDGLPDIVVGARGAIVVLRSRSVLNVTAKIHFHPSRISTYNFDCLAKDDTISHEFTITVCFNIAEATQSNDGTLGAGMNISYLLDVDPVRQRSRAFYSVKDKDARRHLSTVELRDAKTCFNHSVYMTASVIDTLSPIIIKMIFSQTDSQLECPTPILNTDSLTQAVVEVPFEKNFKRNETCVADLQVDFSFINSTIVVDEQSYCIVAIRLYNQGDDSYNTSLTLLYPPGLSFSMMSLVKSTRRTLINCGQDDEAGKTTCTVSLPVFRSQTTAEFHGKFHISNTHAWIDTIEMTVIGKSDNGKSTNSSLTKTIPVRFAVDLLAKAVPKKSITYVNFTLRETSPKKLLNVYEVQNLGSKSLPIKVVFIFPTTLGSKLKLKDYQISVSKNHTQCGKVMNSTTEFCSPEKNCKSIKCESFILEQSLTVTFKLSGSVAIKDLKQHAQGLSLSKKFTGDRESVHFITFVKVNYDKKRYIQTSSDRRDYANATSYHQTQIEVLAEIIIPPDRAFIIGIGVTGGLLLLTIMIVVMYKVGFFKRNRGFGQIQEEQEVDENCDTAVAETGSENKSHLK</sequence>
<comment type="caution">
    <text evidence="1">The sequence shown here is derived from an EMBL/GenBank/DDBJ whole genome shotgun (WGS) entry which is preliminary data.</text>
</comment>
<evidence type="ECO:0000313" key="2">
    <source>
        <dbReference type="Proteomes" id="UP001157502"/>
    </source>
</evidence>